<feature type="transmembrane region" description="Helical" evidence="1">
    <location>
        <begin position="23"/>
        <end position="43"/>
    </location>
</feature>
<dbReference type="EMBL" id="CAJJDP010000076">
    <property type="protein sequence ID" value="CAD8181841.1"/>
    <property type="molecule type" value="Genomic_DNA"/>
</dbReference>
<keyword evidence="1" id="KW-0472">Membrane</keyword>
<dbReference type="AlphaFoldDB" id="A0A8S1VYF1"/>
<comment type="caution">
    <text evidence="2">The sequence shown here is derived from an EMBL/GenBank/DDBJ whole genome shotgun (WGS) entry which is preliminary data.</text>
</comment>
<organism evidence="2 3">
    <name type="scientific">Paramecium octaurelia</name>
    <dbReference type="NCBI Taxonomy" id="43137"/>
    <lineage>
        <taxon>Eukaryota</taxon>
        <taxon>Sar</taxon>
        <taxon>Alveolata</taxon>
        <taxon>Ciliophora</taxon>
        <taxon>Intramacronucleata</taxon>
        <taxon>Oligohymenophorea</taxon>
        <taxon>Peniculida</taxon>
        <taxon>Parameciidae</taxon>
        <taxon>Paramecium</taxon>
    </lineage>
</organism>
<dbReference type="OMA" id="ICNSRQN"/>
<keyword evidence="3" id="KW-1185">Reference proteome</keyword>
<reference evidence="2" key="1">
    <citation type="submission" date="2021-01" db="EMBL/GenBank/DDBJ databases">
        <authorList>
            <consortium name="Genoscope - CEA"/>
            <person name="William W."/>
        </authorList>
    </citation>
    <scope>NUCLEOTIDE SEQUENCE</scope>
</reference>
<gene>
    <name evidence="2" type="ORF">POCTA_138.1.T0770249</name>
</gene>
<keyword evidence="1" id="KW-0812">Transmembrane</keyword>
<dbReference type="OrthoDB" id="305415at2759"/>
<accession>A0A8S1VYF1</accession>
<dbReference type="Proteomes" id="UP000683925">
    <property type="component" value="Unassembled WGS sequence"/>
</dbReference>
<evidence type="ECO:0008006" key="4">
    <source>
        <dbReference type="Google" id="ProtNLM"/>
    </source>
</evidence>
<evidence type="ECO:0000313" key="2">
    <source>
        <dbReference type="EMBL" id="CAD8181841.1"/>
    </source>
</evidence>
<keyword evidence="1" id="KW-1133">Transmembrane helix</keyword>
<protein>
    <recommendedName>
        <fullName evidence="4">Signal recognition particle receptor subunit beta</fullName>
    </recommendedName>
</protein>
<evidence type="ECO:0000313" key="3">
    <source>
        <dbReference type="Proteomes" id="UP000683925"/>
    </source>
</evidence>
<evidence type="ECO:0000256" key="1">
    <source>
        <dbReference type="SAM" id="Phobius"/>
    </source>
</evidence>
<name>A0A8S1VYF1_PAROT</name>
<sequence length="254" mass="30035">MQDALLQLQKIFTEINDCQQKQIFIVIFFIAIMVTIVSLFKICNSRQNTQNVKKLILIGTSGEEKTQLFNLACEKNNNCQAIKLDIDQFSEFSIGNNLDLVNSPFSIEKDDSKEKKLKTISKLTQYYRKNINDIQRFYLIVNFDNPKNMKEYFLEDVQRFQKFSNLIDIFVTNFQLSHDQIHDKENLIEAFSHLNYNKNKIHFIRDDIKIEKLQSLLIESANLFDYKDTLFEDDDENEIKQLTNQLYQKIQGQS</sequence>
<proteinExistence type="predicted"/>